<comment type="caution">
    <text evidence="11">The sequence shown here is derived from an EMBL/GenBank/DDBJ whole genome shotgun (WGS) entry which is preliminary data.</text>
</comment>
<gene>
    <name evidence="11" type="primary">nudC</name>
    <name evidence="11" type="ORF">GCM10022200_08170</name>
</gene>
<keyword evidence="7" id="KW-0460">Magnesium</keyword>
<dbReference type="Pfam" id="PF09297">
    <property type="entry name" value="Zn_ribbon_NUD"/>
    <property type="match status" value="1"/>
</dbReference>
<dbReference type="InterPro" id="IPR015376">
    <property type="entry name" value="Znr_NADH_PPase"/>
</dbReference>
<feature type="domain" description="Nudix hydrolase" evidence="10">
    <location>
        <begin position="157"/>
        <end position="283"/>
    </location>
</feature>
<name>A0ABP7AAA3_9MICO</name>
<proteinExistence type="inferred from homology"/>
<dbReference type="RefSeq" id="WP_344736607.1">
    <property type="nucleotide sequence ID" value="NZ_BAAAYU010000001.1"/>
</dbReference>
<keyword evidence="12" id="KW-1185">Reference proteome</keyword>
<evidence type="ECO:0000313" key="12">
    <source>
        <dbReference type="Proteomes" id="UP001501697"/>
    </source>
</evidence>
<dbReference type="CDD" id="cd03429">
    <property type="entry name" value="NUDIX_NADH_pyrophosphatase_Nudt13"/>
    <property type="match status" value="1"/>
</dbReference>
<evidence type="ECO:0000259" key="10">
    <source>
        <dbReference type="PROSITE" id="PS51462"/>
    </source>
</evidence>
<dbReference type="SUPFAM" id="SSF55811">
    <property type="entry name" value="Nudix"/>
    <property type="match status" value="1"/>
</dbReference>
<comment type="cofactor">
    <cofactor evidence="2">
        <name>Zn(2+)</name>
        <dbReference type="ChEBI" id="CHEBI:29105"/>
    </cofactor>
</comment>
<keyword evidence="6" id="KW-0378">Hydrolase</keyword>
<dbReference type="InterPro" id="IPR049734">
    <property type="entry name" value="NudC-like_C"/>
</dbReference>
<dbReference type="Gene3D" id="3.90.79.20">
    <property type="match status" value="1"/>
</dbReference>
<dbReference type="PANTHER" id="PTHR42904:SF6">
    <property type="entry name" value="NAD-CAPPED RNA HYDROLASE NUDT12"/>
    <property type="match status" value="1"/>
</dbReference>
<dbReference type="NCBIfam" id="NF001299">
    <property type="entry name" value="PRK00241.1"/>
    <property type="match status" value="1"/>
</dbReference>
<dbReference type="PROSITE" id="PS00893">
    <property type="entry name" value="NUDIX_BOX"/>
    <property type="match status" value="1"/>
</dbReference>
<dbReference type="EMBL" id="BAAAYU010000001">
    <property type="protein sequence ID" value="GAA3628045.1"/>
    <property type="molecule type" value="Genomic_DNA"/>
</dbReference>
<keyword evidence="8" id="KW-0520">NAD</keyword>
<keyword evidence="5" id="KW-0479">Metal-binding</keyword>
<dbReference type="EC" id="3.6.1.22" evidence="4"/>
<evidence type="ECO:0000313" key="11">
    <source>
        <dbReference type="EMBL" id="GAA3628045.1"/>
    </source>
</evidence>
<dbReference type="PANTHER" id="PTHR42904">
    <property type="entry name" value="NUDIX HYDROLASE, NUDC SUBFAMILY"/>
    <property type="match status" value="1"/>
</dbReference>
<dbReference type="InterPro" id="IPR015797">
    <property type="entry name" value="NUDIX_hydrolase-like_dom_sf"/>
</dbReference>
<evidence type="ECO:0000256" key="5">
    <source>
        <dbReference type="ARBA" id="ARBA00022723"/>
    </source>
</evidence>
<accession>A0ABP7AAA3</accession>
<dbReference type="InterPro" id="IPR020084">
    <property type="entry name" value="NUDIX_hydrolase_CS"/>
</dbReference>
<dbReference type="InterPro" id="IPR050241">
    <property type="entry name" value="NAD-cap_RNA_hydrolase_NudC"/>
</dbReference>
<sequence length="298" mass="31554">MPPQDGVDQLDRAAERRTEDRLLDRLRADGTSRVVVVAGDAVPLASAGSVAWVPPHAVAPDAEWAFLGFTADGVARLVAVLADPRADPPFAAAAGWSGLRTVAPAVAPVEVDAVITALSLGRWLRDAPFCVRCGSRSEVRSAGWSRRCPACGLEDFPRTDPAVIVGVTSAADPDLLLLGANAAWGGRMYSCFAGFVEAGESLEATVHRELAEEAGVALRDVRYRGSQPWPFPRSLMCGFLATAIDDGLARPDGEEIVDVRWFHRDEIGAALSGDSDFALPGPASIAHRLIAGWHAEQA</sequence>
<dbReference type="Pfam" id="PF00293">
    <property type="entry name" value="NUDIX"/>
    <property type="match status" value="1"/>
</dbReference>
<dbReference type="InterPro" id="IPR000086">
    <property type="entry name" value="NUDIX_hydrolase_dom"/>
</dbReference>
<dbReference type="PROSITE" id="PS51462">
    <property type="entry name" value="NUDIX"/>
    <property type="match status" value="1"/>
</dbReference>
<reference evidence="12" key="1">
    <citation type="journal article" date="2019" name="Int. J. Syst. Evol. Microbiol.">
        <title>The Global Catalogue of Microorganisms (GCM) 10K type strain sequencing project: providing services to taxonomists for standard genome sequencing and annotation.</title>
        <authorList>
            <consortium name="The Broad Institute Genomics Platform"/>
            <consortium name="The Broad Institute Genome Sequencing Center for Infectious Disease"/>
            <person name="Wu L."/>
            <person name="Ma J."/>
        </authorList>
    </citation>
    <scope>NUCLEOTIDE SEQUENCE [LARGE SCALE GENOMIC DNA]</scope>
    <source>
        <strain evidence="12">JCM 16544</strain>
    </source>
</reference>
<evidence type="ECO:0000256" key="4">
    <source>
        <dbReference type="ARBA" id="ARBA00012381"/>
    </source>
</evidence>
<evidence type="ECO:0000256" key="2">
    <source>
        <dbReference type="ARBA" id="ARBA00001947"/>
    </source>
</evidence>
<comment type="catalytic activity">
    <reaction evidence="9">
        <text>a 5'-end NAD(+)-phospho-ribonucleoside in mRNA + H2O = a 5'-end phospho-adenosine-phospho-ribonucleoside in mRNA + beta-nicotinamide D-ribonucleotide + 2 H(+)</text>
        <dbReference type="Rhea" id="RHEA:60876"/>
        <dbReference type="Rhea" id="RHEA-COMP:15698"/>
        <dbReference type="Rhea" id="RHEA-COMP:15719"/>
        <dbReference type="ChEBI" id="CHEBI:14649"/>
        <dbReference type="ChEBI" id="CHEBI:15377"/>
        <dbReference type="ChEBI" id="CHEBI:15378"/>
        <dbReference type="ChEBI" id="CHEBI:144029"/>
        <dbReference type="ChEBI" id="CHEBI:144051"/>
    </reaction>
    <physiologicalReaction direction="left-to-right" evidence="9">
        <dbReference type="Rhea" id="RHEA:60877"/>
    </physiologicalReaction>
</comment>
<evidence type="ECO:0000256" key="1">
    <source>
        <dbReference type="ARBA" id="ARBA00001946"/>
    </source>
</evidence>
<protein>
    <recommendedName>
        <fullName evidence="4">NAD(+) diphosphatase</fullName>
        <ecNumber evidence="4">3.6.1.22</ecNumber>
    </recommendedName>
</protein>
<evidence type="ECO:0000256" key="3">
    <source>
        <dbReference type="ARBA" id="ARBA00009595"/>
    </source>
</evidence>
<evidence type="ECO:0000256" key="6">
    <source>
        <dbReference type="ARBA" id="ARBA00022801"/>
    </source>
</evidence>
<evidence type="ECO:0000256" key="8">
    <source>
        <dbReference type="ARBA" id="ARBA00023027"/>
    </source>
</evidence>
<comment type="similarity">
    <text evidence="3">Belongs to the Nudix hydrolase family. NudC subfamily.</text>
</comment>
<dbReference type="Proteomes" id="UP001501697">
    <property type="component" value="Unassembled WGS sequence"/>
</dbReference>
<organism evidence="11 12">
    <name type="scientific">Microbacterium awajiense</name>
    <dbReference type="NCBI Taxonomy" id="415214"/>
    <lineage>
        <taxon>Bacteria</taxon>
        <taxon>Bacillati</taxon>
        <taxon>Actinomycetota</taxon>
        <taxon>Actinomycetes</taxon>
        <taxon>Micrococcales</taxon>
        <taxon>Microbacteriaceae</taxon>
        <taxon>Microbacterium</taxon>
    </lineage>
</organism>
<comment type="cofactor">
    <cofactor evidence="1">
        <name>Mg(2+)</name>
        <dbReference type="ChEBI" id="CHEBI:18420"/>
    </cofactor>
</comment>
<evidence type="ECO:0000256" key="9">
    <source>
        <dbReference type="ARBA" id="ARBA00023679"/>
    </source>
</evidence>
<dbReference type="Gene3D" id="3.90.79.10">
    <property type="entry name" value="Nucleoside Triphosphate Pyrophosphohydrolase"/>
    <property type="match status" value="1"/>
</dbReference>
<evidence type="ECO:0000256" key="7">
    <source>
        <dbReference type="ARBA" id="ARBA00022842"/>
    </source>
</evidence>